<keyword evidence="3" id="KW-1185">Reference proteome</keyword>
<evidence type="ECO:0000256" key="1">
    <source>
        <dbReference type="SAM" id="MobiDB-lite"/>
    </source>
</evidence>
<dbReference type="EMBL" id="VDMD01000006">
    <property type="protein sequence ID" value="TRM65120.1"/>
    <property type="molecule type" value="Genomic_DNA"/>
</dbReference>
<dbReference type="AlphaFoldDB" id="A0A550CJY2"/>
<accession>A0A550CJY2</accession>
<evidence type="ECO:0000313" key="2">
    <source>
        <dbReference type="EMBL" id="TRM65120.1"/>
    </source>
</evidence>
<dbReference type="Proteomes" id="UP000320762">
    <property type="component" value="Unassembled WGS sequence"/>
</dbReference>
<comment type="caution">
    <text evidence="2">The sequence shown here is derived from an EMBL/GenBank/DDBJ whole genome shotgun (WGS) entry which is preliminary data.</text>
</comment>
<name>A0A550CJY2_9AGAR</name>
<sequence>MLELNEGGAYEELVYRNIPRRKASFSLQPSQAAVASTPPPPLFPPIEATTYSRKHTISCSREPWD</sequence>
<gene>
    <name evidence="2" type="ORF">BD626DRAFT_241163</name>
</gene>
<organism evidence="2 3">
    <name type="scientific">Schizophyllum amplum</name>
    <dbReference type="NCBI Taxonomy" id="97359"/>
    <lineage>
        <taxon>Eukaryota</taxon>
        <taxon>Fungi</taxon>
        <taxon>Dikarya</taxon>
        <taxon>Basidiomycota</taxon>
        <taxon>Agaricomycotina</taxon>
        <taxon>Agaricomycetes</taxon>
        <taxon>Agaricomycetidae</taxon>
        <taxon>Agaricales</taxon>
        <taxon>Schizophyllaceae</taxon>
        <taxon>Schizophyllum</taxon>
    </lineage>
</organism>
<feature type="region of interest" description="Disordered" evidence="1">
    <location>
        <begin position="26"/>
        <end position="47"/>
    </location>
</feature>
<evidence type="ECO:0000313" key="3">
    <source>
        <dbReference type="Proteomes" id="UP000320762"/>
    </source>
</evidence>
<proteinExistence type="predicted"/>
<protein>
    <submittedName>
        <fullName evidence="2">Uncharacterized protein</fullName>
    </submittedName>
</protein>
<reference evidence="2 3" key="1">
    <citation type="journal article" date="2019" name="New Phytol.">
        <title>Comparative genomics reveals unique wood-decay strategies and fruiting body development in the Schizophyllaceae.</title>
        <authorList>
            <person name="Almasi E."/>
            <person name="Sahu N."/>
            <person name="Krizsan K."/>
            <person name="Balint B."/>
            <person name="Kovacs G.M."/>
            <person name="Kiss B."/>
            <person name="Cseklye J."/>
            <person name="Drula E."/>
            <person name="Henrissat B."/>
            <person name="Nagy I."/>
            <person name="Chovatia M."/>
            <person name="Adam C."/>
            <person name="LaButti K."/>
            <person name="Lipzen A."/>
            <person name="Riley R."/>
            <person name="Grigoriev I.V."/>
            <person name="Nagy L.G."/>
        </authorList>
    </citation>
    <scope>NUCLEOTIDE SEQUENCE [LARGE SCALE GENOMIC DNA]</scope>
    <source>
        <strain evidence="2 3">NL-1724</strain>
    </source>
</reference>